<keyword evidence="4" id="KW-0503">Monooxygenase</keyword>
<feature type="domain" description="Luciferase-like" evidence="5">
    <location>
        <begin position="24"/>
        <end position="208"/>
    </location>
</feature>
<dbReference type="GO" id="GO:0008726">
    <property type="term" value="F:alkanesulfonate monooxygenase activity"/>
    <property type="evidence" value="ECO:0007669"/>
    <property type="project" value="TreeGrafter"/>
</dbReference>
<evidence type="ECO:0000313" key="7">
    <source>
        <dbReference type="Proteomes" id="UP000327011"/>
    </source>
</evidence>
<dbReference type="InterPro" id="IPR050172">
    <property type="entry name" value="SsuD_RutA_monooxygenase"/>
</dbReference>
<keyword evidence="3" id="KW-0560">Oxidoreductase</keyword>
<dbReference type="PANTHER" id="PTHR42847">
    <property type="entry name" value="ALKANESULFONATE MONOOXYGENASE"/>
    <property type="match status" value="1"/>
</dbReference>
<dbReference type="Gene3D" id="3.20.20.30">
    <property type="entry name" value="Luciferase-like domain"/>
    <property type="match status" value="1"/>
</dbReference>
<evidence type="ECO:0000256" key="4">
    <source>
        <dbReference type="ARBA" id="ARBA00023033"/>
    </source>
</evidence>
<dbReference type="Pfam" id="PF00296">
    <property type="entry name" value="Bac_luciferase"/>
    <property type="match status" value="1"/>
</dbReference>
<evidence type="ECO:0000256" key="2">
    <source>
        <dbReference type="ARBA" id="ARBA00022643"/>
    </source>
</evidence>
<dbReference type="SUPFAM" id="SSF51679">
    <property type="entry name" value="Bacterial luciferase-like"/>
    <property type="match status" value="1"/>
</dbReference>
<dbReference type="InterPro" id="IPR011251">
    <property type="entry name" value="Luciferase-like_dom"/>
</dbReference>
<dbReference type="EMBL" id="VYTZ01000002">
    <property type="protein sequence ID" value="KAA9380534.1"/>
    <property type="molecule type" value="Genomic_DNA"/>
</dbReference>
<dbReference type="Proteomes" id="UP000327011">
    <property type="component" value="Unassembled WGS sequence"/>
</dbReference>
<keyword evidence="1" id="KW-0285">Flavoprotein</keyword>
<evidence type="ECO:0000313" key="6">
    <source>
        <dbReference type="EMBL" id="KAA9380534.1"/>
    </source>
</evidence>
<gene>
    <name evidence="6" type="ORF">F5972_05175</name>
</gene>
<proteinExistence type="predicted"/>
<protein>
    <submittedName>
        <fullName evidence="6">LLM class flavin-dependent oxidoreductase</fullName>
    </submittedName>
</protein>
<dbReference type="GO" id="GO:0046306">
    <property type="term" value="P:alkanesulfonate catabolic process"/>
    <property type="evidence" value="ECO:0007669"/>
    <property type="project" value="TreeGrafter"/>
</dbReference>
<dbReference type="InterPro" id="IPR036661">
    <property type="entry name" value="Luciferase-like_sf"/>
</dbReference>
<keyword evidence="2" id="KW-0288">FMN</keyword>
<reference evidence="6 7" key="1">
    <citation type="submission" date="2019-09" db="EMBL/GenBank/DDBJ databases">
        <title>Screening of Novel Bioactive Compounds from Soil-Associated.</title>
        <authorList>
            <person name="Gong X."/>
        </authorList>
    </citation>
    <scope>NUCLEOTIDE SEQUENCE [LARGE SCALE GENOMIC DNA]</scope>
    <source>
        <strain evidence="6 7">Gxj-6</strain>
    </source>
</reference>
<name>A0A5J5K6X2_9ACTN</name>
<evidence type="ECO:0000256" key="3">
    <source>
        <dbReference type="ARBA" id="ARBA00023002"/>
    </source>
</evidence>
<dbReference type="RefSeq" id="WP_150931620.1">
    <property type="nucleotide sequence ID" value="NZ_VYTZ01000002.1"/>
</dbReference>
<accession>A0A5J5K6X2</accession>
<evidence type="ECO:0000259" key="5">
    <source>
        <dbReference type="Pfam" id="PF00296"/>
    </source>
</evidence>
<organism evidence="6 7">
    <name type="scientific">Microbispora cellulosiformans</name>
    <dbReference type="NCBI Taxonomy" id="2614688"/>
    <lineage>
        <taxon>Bacteria</taxon>
        <taxon>Bacillati</taxon>
        <taxon>Actinomycetota</taxon>
        <taxon>Actinomycetes</taxon>
        <taxon>Streptosporangiales</taxon>
        <taxon>Streptosporangiaceae</taxon>
        <taxon>Microbispora</taxon>
    </lineage>
</organism>
<sequence>MGEIKVGVVLPSLEVQARDGIDLRVAARHAEAAGMDSVWLGDHLMTGRPSLDIVAALATAAAVTDRISIGAGVFVPAIRPLAWAAKQVASLQHLSGGRLILGVGSGGDAGQWAAAEVDYAERGPRTDRALDLLPALLAGERVRIGAHNVELSPAVTRPPIWVGNASPIAIRRAARAGDGWFPSLIPPAQVAAGAARLAELADSPRDIAVGTTGALGDGVHGRDRIAAAIANAYGIEAAGLPIVGSPDEAAHRLNEFRAAGATHVVMGFADGRWRDQCDLLAQSRHLL</sequence>
<dbReference type="PANTHER" id="PTHR42847:SF4">
    <property type="entry name" value="ALKANESULFONATE MONOOXYGENASE-RELATED"/>
    <property type="match status" value="1"/>
</dbReference>
<comment type="caution">
    <text evidence="6">The sequence shown here is derived from an EMBL/GenBank/DDBJ whole genome shotgun (WGS) entry which is preliminary data.</text>
</comment>
<keyword evidence="7" id="KW-1185">Reference proteome</keyword>
<dbReference type="AlphaFoldDB" id="A0A5J5K6X2"/>
<evidence type="ECO:0000256" key="1">
    <source>
        <dbReference type="ARBA" id="ARBA00022630"/>
    </source>
</evidence>